<dbReference type="Pfam" id="PF03401">
    <property type="entry name" value="TctC"/>
    <property type="match status" value="1"/>
</dbReference>
<comment type="caution">
    <text evidence="3">The sequence shown here is derived from an EMBL/GenBank/DDBJ whole genome shotgun (WGS) entry which is preliminary data.</text>
</comment>
<dbReference type="Proteomes" id="UP000264036">
    <property type="component" value="Unassembled WGS sequence"/>
</dbReference>
<evidence type="ECO:0000256" key="1">
    <source>
        <dbReference type="ARBA" id="ARBA00006987"/>
    </source>
</evidence>
<comment type="similarity">
    <text evidence="1">Belongs to the UPF0065 (bug) family.</text>
</comment>
<dbReference type="InterPro" id="IPR042100">
    <property type="entry name" value="Bug_dom1"/>
</dbReference>
<sequence length="323" mass="33830">MHMSSNKTLISFVLGCGVLASGTAWSADYPSKAIRLIVPYSAGGGADNAARIIAKALGDTLKQPIVIENKAGASGSIGATQVARAPADGYTLLYDASSFSINPVLRKLPYDPLKDFIAVSKVVSSPYLMVVPTNSPYDSVKSYVDAAKASPGKLTFASYGIGSPVHIVGELLKQETGVDIVHVPYKGGAPALVDVMGGVVDTYFANAASAMSYIRGKKLKALATTAAKRSSDLPDVATMEEQGVKMDVSEWNGIFAPAGTPAPVISTLSEAIGTALKDPATIKQLNNLGMQVEGSSPEAFQSFITNELTRWDAVAKKNNIRLD</sequence>
<dbReference type="InterPro" id="IPR005064">
    <property type="entry name" value="BUG"/>
</dbReference>
<name>A0A356LBN0_9BURK</name>
<accession>A0A356LBN0</accession>
<dbReference type="AlphaFoldDB" id="A0A356LBN0"/>
<reference evidence="3 4" key="1">
    <citation type="journal article" date="2018" name="Nat. Biotechnol.">
        <title>A standardized bacterial taxonomy based on genome phylogeny substantially revises the tree of life.</title>
        <authorList>
            <person name="Parks D.H."/>
            <person name="Chuvochina M."/>
            <person name="Waite D.W."/>
            <person name="Rinke C."/>
            <person name="Skarshewski A."/>
            <person name="Chaumeil P.A."/>
            <person name="Hugenholtz P."/>
        </authorList>
    </citation>
    <scope>NUCLEOTIDE SEQUENCE [LARGE SCALE GENOMIC DNA]</scope>
    <source>
        <strain evidence="3">UBA10707</strain>
    </source>
</reference>
<dbReference type="PANTHER" id="PTHR42928:SF5">
    <property type="entry name" value="BLR1237 PROTEIN"/>
    <property type="match status" value="1"/>
</dbReference>
<feature type="signal peptide" evidence="2">
    <location>
        <begin position="1"/>
        <end position="26"/>
    </location>
</feature>
<evidence type="ECO:0000313" key="3">
    <source>
        <dbReference type="EMBL" id="HBP28396.1"/>
    </source>
</evidence>
<feature type="chain" id="PRO_5016667933" evidence="2">
    <location>
        <begin position="27"/>
        <end position="323"/>
    </location>
</feature>
<evidence type="ECO:0000256" key="2">
    <source>
        <dbReference type="SAM" id="SignalP"/>
    </source>
</evidence>
<proteinExistence type="inferred from homology"/>
<dbReference type="CDD" id="cd13578">
    <property type="entry name" value="PBP2_Bug27"/>
    <property type="match status" value="1"/>
</dbReference>
<dbReference type="Gene3D" id="3.40.190.10">
    <property type="entry name" value="Periplasmic binding protein-like II"/>
    <property type="match status" value="1"/>
</dbReference>
<dbReference type="PANTHER" id="PTHR42928">
    <property type="entry name" value="TRICARBOXYLATE-BINDING PROTEIN"/>
    <property type="match status" value="1"/>
</dbReference>
<dbReference type="SUPFAM" id="SSF53850">
    <property type="entry name" value="Periplasmic binding protein-like II"/>
    <property type="match status" value="1"/>
</dbReference>
<dbReference type="Gene3D" id="3.40.190.150">
    <property type="entry name" value="Bordetella uptake gene, domain 1"/>
    <property type="match status" value="1"/>
</dbReference>
<dbReference type="PIRSF" id="PIRSF017082">
    <property type="entry name" value="YflP"/>
    <property type="match status" value="1"/>
</dbReference>
<gene>
    <name evidence="3" type="ORF">DD666_03140</name>
</gene>
<dbReference type="EMBL" id="DOEK01000004">
    <property type="protein sequence ID" value="HBP28396.1"/>
    <property type="molecule type" value="Genomic_DNA"/>
</dbReference>
<evidence type="ECO:0000313" key="4">
    <source>
        <dbReference type="Proteomes" id="UP000264036"/>
    </source>
</evidence>
<keyword evidence="2" id="KW-0732">Signal</keyword>
<protein>
    <submittedName>
        <fullName evidence="3">LacI family transcriptional regulator</fullName>
    </submittedName>
</protein>
<organism evidence="3 4">
    <name type="scientific">Advenella kashmirensis</name>
    <dbReference type="NCBI Taxonomy" id="310575"/>
    <lineage>
        <taxon>Bacteria</taxon>
        <taxon>Pseudomonadati</taxon>
        <taxon>Pseudomonadota</taxon>
        <taxon>Betaproteobacteria</taxon>
        <taxon>Burkholderiales</taxon>
        <taxon>Alcaligenaceae</taxon>
    </lineage>
</organism>